<dbReference type="CDD" id="cd03801">
    <property type="entry name" value="GT4_PimA-like"/>
    <property type="match status" value="1"/>
</dbReference>
<evidence type="ECO:0000313" key="4">
    <source>
        <dbReference type="Proteomes" id="UP001310022"/>
    </source>
</evidence>
<dbReference type="InterPro" id="IPR028098">
    <property type="entry name" value="Glyco_trans_4-like_N"/>
</dbReference>
<dbReference type="PANTHER" id="PTHR12526:SF630">
    <property type="entry name" value="GLYCOSYLTRANSFERASE"/>
    <property type="match status" value="1"/>
</dbReference>
<evidence type="ECO:0000259" key="2">
    <source>
        <dbReference type="Pfam" id="PF13439"/>
    </source>
</evidence>
<name>A0AAN5AM39_9BACT</name>
<evidence type="ECO:0000313" key="3">
    <source>
        <dbReference type="EMBL" id="GJM61498.1"/>
    </source>
</evidence>
<feature type="domain" description="Glycosyl transferase family 1" evidence="1">
    <location>
        <begin position="218"/>
        <end position="375"/>
    </location>
</feature>
<dbReference type="EMBL" id="BQKE01000001">
    <property type="protein sequence ID" value="GJM61498.1"/>
    <property type="molecule type" value="Genomic_DNA"/>
</dbReference>
<dbReference type="Gene3D" id="3.40.50.2000">
    <property type="entry name" value="Glycogen Phosphorylase B"/>
    <property type="match status" value="2"/>
</dbReference>
<organism evidence="3 4">
    <name type="scientific">Persicobacter diffluens</name>
    <dbReference type="NCBI Taxonomy" id="981"/>
    <lineage>
        <taxon>Bacteria</taxon>
        <taxon>Pseudomonadati</taxon>
        <taxon>Bacteroidota</taxon>
        <taxon>Cytophagia</taxon>
        <taxon>Cytophagales</taxon>
        <taxon>Persicobacteraceae</taxon>
        <taxon>Persicobacter</taxon>
    </lineage>
</organism>
<accession>A0AAN5AM39</accession>
<dbReference type="Pfam" id="PF13439">
    <property type="entry name" value="Glyco_transf_4"/>
    <property type="match status" value="1"/>
</dbReference>
<protein>
    <recommendedName>
        <fullName evidence="5">Glycosyltransferase family 1 protein</fullName>
    </recommendedName>
</protein>
<proteinExistence type="predicted"/>
<dbReference type="Pfam" id="PF00534">
    <property type="entry name" value="Glycos_transf_1"/>
    <property type="match status" value="1"/>
</dbReference>
<evidence type="ECO:0000259" key="1">
    <source>
        <dbReference type="Pfam" id="PF00534"/>
    </source>
</evidence>
<reference evidence="3 4" key="1">
    <citation type="submission" date="2021-12" db="EMBL/GenBank/DDBJ databases">
        <title>Genome sequencing of bacteria with rrn-lacking chromosome and rrn-plasmid.</title>
        <authorList>
            <person name="Anda M."/>
            <person name="Iwasaki W."/>
        </authorList>
    </citation>
    <scope>NUCLEOTIDE SEQUENCE [LARGE SCALE GENOMIC DNA]</scope>
    <source>
        <strain evidence="3 4">NBRC 15940</strain>
    </source>
</reference>
<evidence type="ECO:0008006" key="5">
    <source>
        <dbReference type="Google" id="ProtNLM"/>
    </source>
</evidence>
<gene>
    <name evidence="3" type="ORF">PEDI_20500</name>
</gene>
<dbReference type="SUPFAM" id="SSF53756">
    <property type="entry name" value="UDP-Glycosyltransferase/glycogen phosphorylase"/>
    <property type="match status" value="1"/>
</dbReference>
<dbReference type="PANTHER" id="PTHR12526">
    <property type="entry name" value="GLYCOSYLTRANSFERASE"/>
    <property type="match status" value="1"/>
</dbReference>
<dbReference type="GO" id="GO:0016757">
    <property type="term" value="F:glycosyltransferase activity"/>
    <property type="evidence" value="ECO:0007669"/>
    <property type="project" value="InterPro"/>
</dbReference>
<feature type="domain" description="Glycosyltransferase subfamily 4-like N-terminal" evidence="2">
    <location>
        <begin position="15"/>
        <end position="204"/>
    </location>
</feature>
<dbReference type="InterPro" id="IPR001296">
    <property type="entry name" value="Glyco_trans_1"/>
</dbReference>
<dbReference type="Proteomes" id="UP001310022">
    <property type="component" value="Unassembled WGS sequence"/>
</dbReference>
<dbReference type="AlphaFoldDB" id="A0AAN5AM39"/>
<comment type="caution">
    <text evidence="3">The sequence shown here is derived from an EMBL/GenBank/DDBJ whole genome shotgun (WGS) entry which is preliminary data.</text>
</comment>
<keyword evidence="4" id="KW-1185">Reference proteome</keyword>
<dbReference type="RefSeq" id="WP_338237034.1">
    <property type="nucleotide sequence ID" value="NZ_BQKE01000001.1"/>
</dbReference>
<sequence length="402" mass="45269">MKKILLLNDHAHFGGGGDAVLNLEIEFLKRRGFDVYTLSFGENDSFDGSNFIVEEPQKRVHSKLYKFVYAGEISKKVSQIISDINPSLIHIHLISKFPLGVYNISELKHIPVVQTLHGPNLFCASSWGGLKNSESCEMGIGSKCFSRNCVSALDSLLYWQLSKRYEDGLSKNVDYFHCPSKFIENAINALGFSNSIYIPLGIDPFFMEHELPVKTKHVRPTILFIGQINKVKGIDLLLPALEMVMTKIPNVLLRIAGRGIALNGLKEKVRELNLEDNVEFLGFVGRDRIKDFYASGDLLLMPSIWHEQFGLIGPEAMSQGIPAIGSNIGGIPEWLYHDQHGYLFPPGDVEHMAKYIIKLLEDEALRASFGEACRNFAVNNHSPFDYESRMVALFNDLIDRYD</sequence>